<dbReference type="InterPro" id="IPR020339">
    <property type="entry name" value="C20orf85-like"/>
</dbReference>
<dbReference type="OrthoDB" id="312035at2759"/>
<feature type="coiled-coil region" evidence="1">
    <location>
        <begin position="543"/>
        <end position="577"/>
    </location>
</feature>
<organism evidence="3 4">
    <name type="scientific">Ichthyophthirius multifiliis</name>
    <name type="common">White spot disease agent</name>
    <name type="synonym">Ich</name>
    <dbReference type="NCBI Taxonomy" id="5932"/>
    <lineage>
        <taxon>Eukaryota</taxon>
        <taxon>Sar</taxon>
        <taxon>Alveolata</taxon>
        <taxon>Ciliophora</taxon>
        <taxon>Intramacronucleata</taxon>
        <taxon>Oligohymenophorea</taxon>
        <taxon>Hymenostomatida</taxon>
        <taxon>Ophryoglenina</taxon>
        <taxon>Ichthyophthirius</taxon>
    </lineage>
</organism>
<sequence length="652" mass="76696">MYNVHQEMISEQDKHLEEINDVANRLKHNVKVIDIALDEQGQKINDLDDNIDKNLTKMNFSKEAAGNKFIKTGGDAVADDRNWIARIQNELNCTSAWYKDWGFLAGGAENLDIKDATKLYSIDQQIQKVNDQVNSITKSLKQTSNQIYGQGQNLETLKLTENNMKNILNQNHKKESCLKDGKRKMDCTITLKIGIFQTKLLIDPGSNETLITNSIVIGTNVFTFTTKMIAQLRETKQLKQDLQIYNVDNQNEEIGRVHVQINYISNEFQDQINDDIQLVQNLYYDPLEKDLYIIKEKSEKIEKILCLKQEEYIKVQEKIQFLNNAHKTVSFDLSKLRQECESLEVFLQKYQNILIILIYKQQNNQLRNQIKRNSDVNEIHIHIDVLKNTNQGQDILKQKLAILMNKLQFEQEIYQDLKNTYFQIESQMKASEEIKNQIEIVKEASQQQDFHIQRCRDQLPQIQNIISTMKSQESIIKNLKNLIQEKAQNNYRLSSKELEIKIKYLQHQKDILIEKEKQIESLLSISQDLPLSALQKFQKDEYIREDPQEIKKYKQECEKLLQEIEQNSMELDRLNVKEEMIQRQNKLFYKDEQYKQKKEMLLFDIETKQNQANIIQDEIVRQTKQYAQETAQLKAKISILDNLIKTSHGKIQ</sequence>
<dbReference type="Pfam" id="PF14945">
    <property type="entry name" value="LLC1"/>
    <property type="match status" value="1"/>
</dbReference>
<dbReference type="AlphaFoldDB" id="G0QX29"/>
<dbReference type="RefSeq" id="XP_004031822.1">
    <property type="nucleotide sequence ID" value="XM_004031774.1"/>
</dbReference>
<evidence type="ECO:0000256" key="1">
    <source>
        <dbReference type="SAM" id="Coils"/>
    </source>
</evidence>
<gene>
    <name evidence="3" type="ORF">IMG5_137810</name>
</gene>
<dbReference type="EMBL" id="GL984031">
    <property type="protein sequence ID" value="EGR30226.1"/>
    <property type="molecule type" value="Genomic_DNA"/>
</dbReference>
<dbReference type="eggNOG" id="ENOG502SKCB">
    <property type="taxonomic scope" value="Eukaryota"/>
</dbReference>
<name>G0QX29_ICHMU</name>
<dbReference type="PROSITE" id="PS50192">
    <property type="entry name" value="T_SNARE"/>
    <property type="match status" value="1"/>
</dbReference>
<proteinExistence type="predicted"/>
<evidence type="ECO:0000259" key="2">
    <source>
        <dbReference type="PROSITE" id="PS50192"/>
    </source>
</evidence>
<evidence type="ECO:0000313" key="4">
    <source>
        <dbReference type="Proteomes" id="UP000008983"/>
    </source>
</evidence>
<dbReference type="InParanoid" id="G0QX29"/>
<dbReference type="OMA" id="HISEMNK"/>
<keyword evidence="4" id="KW-1185">Reference proteome</keyword>
<dbReference type="CDD" id="cd15841">
    <property type="entry name" value="SNARE_Qc"/>
    <property type="match status" value="1"/>
</dbReference>
<evidence type="ECO:0000313" key="3">
    <source>
        <dbReference type="EMBL" id="EGR30226.1"/>
    </source>
</evidence>
<dbReference type="Proteomes" id="UP000008983">
    <property type="component" value="Unassembled WGS sequence"/>
</dbReference>
<dbReference type="InterPro" id="IPR000727">
    <property type="entry name" value="T_SNARE_dom"/>
</dbReference>
<feature type="domain" description="T-SNARE coiled-coil homology" evidence="2">
    <location>
        <begin position="6"/>
        <end position="59"/>
    </location>
</feature>
<feature type="coiled-coil region" evidence="1">
    <location>
        <begin position="400"/>
        <end position="444"/>
    </location>
</feature>
<protein>
    <recommendedName>
        <fullName evidence="2">t-SNARE coiled-coil homology domain-containing protein</fullName>
    </recommendedName>
</protein>
<accession>G0QX29</accession>
<reference evidence="3 4" key="1">
    <citation type="submission" date="2011-07" db="EMBL/GenBank/DDBJ databases">
        <authorList>
            <person name="Coyne R."/>
            <person name="Brami D."/>
            <person name="Johnson J."/>
            <person name="Hostetler J."/>
            <person name="Hannick L."/>
            <person name="Clark T."/>
            <person name="Cassidy-Hanley D."/>
            <person name="Inman J."/>
        </authorList>
    </citation>
    <scope>NUCLEOTIDE SEQUENCE [LARGE SCALE GENOMIC DNA]</scope>
    <source>
        <strain evidence="3 4">G5</strain>
    </source>
</reference>
<dbReference type="GeneID" id="14906329"/>
<dbReference type="SUPFAM" id="SSF58038">
    <property type="entry name" value="SNARE fusion complex"/>
    <property type="match status" value="1"/>
</dbReference>
<keyword evidence="1" id="KW-0175">Coiled coil</keyword>